<comment type="caution">
    <text evidence="13">The sequence shown here is derived from an EMBL/GenBank/DDBJ whole genome shotgun (WGS) entry which is preliminary data.</text>
</comment>
<evidence type="ECO:0000256" key="4">
    <source>
        <dbReference type="ARBA" id="ARBA00023015"/>
    </source>
</evidence>
<dbReference type="Pfam" id="PF02701">
    <property type="entry name" value="Zn_ribbon_Dof"/>
    <property type="match status" value="1"/>
</dbReference>
<evidence type="ECO:0000256" key="7">
    <source>
        <dbReference type="ARBA" id="ARBA00023242"/>
    </source>
</evidence>
<comment type="function">
    <text evidence="9">Transcription factor that binds specifically to a 5'-AA[AG]G-3' consensus core sequence.</text>
</comment>
<dbReference type="PROSITE" id="PS50884">
    <property type="entry name" value="ZF_DOF_2"/>
    <property type="match status" value="1"/>
</dbReference>
<evidence type="ECO:0000256" key="9">
    <source>
        <dbReference type="RuleBase" id="RU369094"/>
    </source>
</evidence>
<keyword evidence="14" id="KW-1185">Reference proteome</keyword>
<keyword evidence="2 8" id="KW-0863">Zinc-finger</keyword>
<dbReference type="EMBL" id="JBBPBN010000021">
    <property type="protein sequence ID" value="KAK9013952.1"/>
    <property type="molecule type" value="Genomic_DNA"/>
</dbReference>
<dbReference type="PANTHER" id="PTHR31992">
    <property type="entry name" value="DOF ZINC FINGER PROTEIN DOF1.4-RELATED"/>
    <property type="match status" value="1"/>
</dbReference>
<evidence type="ECO:0000256" key="6">
    <source>
        <dbReference type="ARBA" id="ARBA00023163"/>
    </source>
</evidence>
<feature type="region of interest" description="Disordered" evidence="10">
    <location>
        <begin position="139"/>
        <end position="166"/>
    </location>
</feature>
<evidence type="ECO:0000256" key="5">
    <source>
        <dbReference type="ARBA" id="ARBA00023125"/>
    </source>
</evidence>
<dbReference type="PROSITE" id="PS01361">
    <property type="entry name" value="ZF_DOF_1"/>
    <property type="match status" value="1"/>
</dbReference>
<sequence>MRFMLGVTMFVRVISGDGMILCCMHLQVAIGGGGAAVVVDMLNSCSQCVGFFSVAWMDPSSRLYQEMPNPSMVVTTKGNEQQERKPRPQPDQALKCPRCDSTNTKFCYYNNYSLSQPRYFCKSCRRYWTKGGTLRNVPVGGGCRKNRRSSKRTQDQPLTPNTTLPPLSYDTDDLSLAFTMLQKQANVNLGFDANQLSMLGNPTGLTFVGNHNTVQGFYNYGSLVEVDNGGGTVAGVRNDMMTMLPFNDDNNEEMIGNAAMAATSDMTVAMKQEFCNNGKQNEDRSVLWGLPWQLGGDNGNYNMAEFDSGTESWGGLGSSWHGLLNSPIM</sequence>
<keyword evidence="7 8" id="KW-0539">Nucleus</keyword>
<dbReference type="InterPro" id="IPR045174">
    <property type="entry name" value="Dof"/>
</dbReference>
<evidence type="ECO:0000256" key="10">
    <source>
        <dbReference type="SAM" id="MobiDB-lite"/>
    </source>
</evidence>
<keyword evidence="5 8" id="KW-0238">DNA-binding</keyword>
<evidence type="ECO:0000256" key="1">
    <source>
        <dbReference type="ARBA" id="ARBA00022723"/>
    </source>
</evidence>
<evidence type="ECO:0000259" key="12">
    <source>
        <dbReference type="PROSITE" id="PS50884"/>
    </source>
</evidence>
<gene>
    <name evidence="13" type="ORF">V6N11_005127</name>
</gene>
<feature type="domain" description="Dof-type" evidence="12">
    <location>
        <begin position="94"/>
        <end position="148"/>
    </location>
</feature>
<keyword evidence="6 9" id="KW-0804">Transcription</keyword>
<feature type="chain" id="PRO_5046262883" description="Dof zinc finger protein" evidence="11">
    <location>
        <begin position="17"/>
        <end position="329"/>
    </location>
</feature>
<evidence type="ECO:0000313" key="13">
    <source>
        <dbReference type="EMBL" id="KAK9013952.1"/>
    </source>
</evidence>
<proteinExistence type="predicted"/>
<comment type="subcellular location">
    <subcellularLocation>
        <location evidence="8 9">Nucleus</location>
    </subcellularLocation>
</comment>
<evidence type="ECO:0000256" key="8">
    <source>
        <dbReference type="PROSITE-ProRule" id="PRU00071"/>
    </source>
</evidence>
<evidence type="ECO:0000256" key="2">
    <source>
        <dbReference type="ARBA" id="ARBA00022771"/>
    </source>
</evidence>
<feature type="compositionally biased region" description="Low complexity" evidence="10">
    <location>
        <begin position="157"/>
        <end position="166"/>
    </location>
</feature>
<evidence type="ECO:0000256" key="3">
    <source>
        <dbReference type="ARBA" id="ARBA00022833"/>
    </source>
</evidence>
<dbReference type="PANTHER" id="PTHR31992:SF221">
    <property type="entry name" value="DOF ZINC FINGER PROTEIN DOF3.2-RELATED"/>
    <property type="match status" value="1"/>
</dbReference>
<dbReference type="InterPro" id="IPR003851">
    <property type="entry name" value="Znf_Dof"/>
</dbReference>
<keyword evidence="3 9" id="KW-0862">Zinc</keyword>
<accession>A0ABR2RM69</accession>
<reference evidence="13 14" key="1">
    <citation type="journal article" date="2024" name="G3 (Bethesda)">
        <title>Genome assembly of Hibiscus sabdariffa L. provides insights into metabolisms of medicinal natural products.</title>
        <authorList>
            <person name="Kim T."/>
        </authorList>
    </citation>
    <scope>NUCLEOTIDE SEQUENCE [LARGE SCALE GENOMIC DNA]</scope>
    <source>
        <strain evidence="13">TK-2024</strain>
        <tissue evidence="13">Old leaves</tissue>
    </source>
</reference>
<evidence type="ECO:0000256" key="11">
    <source>
        <dbReference type="SAM" id="SignalP"/>
    </source>
</evidence>
<evidence type="ECO:0000313" key="14">
    <source>
        <dbReference type="Proteomes" id="UP001396334"/>
    </source>
</evidence>
<keyword evidence="1 9" id="KW-0479">Metal-binding</keyword>
<protein>
    <recommendedName>
        <fullName evidence="9">Dof zinc finger protein</fullName>
    </recommendedName>
</protein>
<feature type="signal peptide" evidence="11">
    <location>
        <begin position="1"/>
        <end position="16"/>
    </location>
</feature>
<name>A0ABR2RM69_9ROSI</name>
<keyword evidence="11" id="KW-0732">Signal</keyword>
<keyword evidence="4 9" id="KW-0805">Transcription regulation</keyword>
<organism evidence="13 14">
    <name type="scientific">Hibiscus sabdariffa</name>
    <name type="common">roselle</name>
    <dbReference type="NCBI Taxonomy" id="183260"/>
    <lineage>
        <taxon>Eukaryota</taxon>
        <taxon>Viridiplantae</taxon>
        <taxon>Streptophyta</taxon>
        <taxon>Embryophyta</taxon>
        <taxon>Tracheophyta</taxon>
        <taxon>Spermatophyta</taxon>
        <taxon>Magnoliopsida</taxon>
        <taxon>eudicotyledons</taxon>
        <taxon>Gunneridae</taxon>
        <taxon>Pentapetalae</taxon>
        <taxon>rosids</taxon>
        <taxon>malvids</taxon>
        <taxon>Malvales</taxon>
        <taxon>Malvaceae</taxon>
        <taxon>Malvoideae</taxon>
        <taxon>Hibiscus</taxon>
    </lineage>
</organism>
<dbReference type="Proteomes" id="UP001396334">
    <property type="component" value="Unassembled WGS sequence"/>
</dbReference>